<feature type="domain" description="HTH tetR-type" evidence="6">
    <location>
        <begin position="10"/>
        <end position="70"/>
    </location>
</feature>
<dbReference type="PANTHER" id="PTHR30055">
    <property type="entry name" value="HTH-TYPE TRANSCRIPTIONAL REGULATOR RUTR"/>
    <property type="match status" value="1"/>
</dbReference>
<sequence length="212" mass="22870">MITAGEQASEERKRQVAEAVISLVAREGLAAASIRRVAAEAGVSAGLVQRYFRTKRELLRFAFSHLHDATMRRLSEVGPRTGDVTARLVDSLSVLLPLDEWRRAEAAVWLAFLAETQHDPVLARAHEDATRLGRELIAEAVRAAQRTGEAESTVDADSAAALVMAFLDGLVTQLATMPGLCDADWGRRALAAAVEHALRHPVSSPDDAGELT</sequence>
<dbReference type="HOGENOM" id="CLU_069356_15_10_11"/>
<gene>
    <name evidence="7" type="ORF">SaccyDRAFT_3135</name>
</gene>
<evidence type="ECO:0000256" key="3">
    <source>
        <dbReference type="ARBA" id="ARBA00023125"/>
    </source>
</evidence>
<evidence type="ECO:0000259" key="6">
    <source>
        <dbReference type="PROSITE" id="PS50977"/>
    </source>
</evidence>
<dbReference type="RefSeq" id="WP_005457432.1">
    <property type="nucleotide sequence ID" value="NZ_CM001440.1"/>
</dbReference>
<dbReference type="EMBL" id="CM001440">
    <property type="protein sequence ID" value="EHR61974.1"/>
    <property type="molecule type" value="Genomic_DNA"/>
</dbReference>
<dbReference type="STRING" id="882082.SaccyDRAFT_3135"/>
<dbReference type="Pfam" id="PF00440">
    <property type="entry name" value="TetR_N"/>
    <property type="match status" value="1"/>
</dbReference>
<dbReference type="GO" id="GO:0000976">
    <property type="term" value="F:transcription cis-regulatory region binding"/>
    <property type="evidence" value="ECO:0007669"/>
    <property type="project" value="TreeGrafter"/>
</dbReference>
<dbReference type="PRINTS" id="PR00455">
    <property type="entry name" value="HTHTETR"/>
</dbReference>
<evidence type="ECO:0000313" key="8">
    <source>
        <dbReference type="Proteomes" id="UP000002791"/>
    </source>
</evidence>
<keyword evidence="2" id="KW-0805">Transcription regulation</keyword>
<dbReference type="InterPro" id="IPR001647">
    <property type="entry name" value="HTH_TetR"/>
</dbReference>
<keyword evidence="8" id="KW-1185">Reference proteome</keyword>
<evidence type="ECO:0000256" key="5">
    <source>
        <dbReference type="PROSITE-ProRule" id="PRU00335"/>
    </source>
</evidence>
<reference evidence="7 8" key="1">
    <citation type="submission" date="2011-11" db="EMBL/GenBank/DDBJ databases">
        <title>The Noncontiguous Finished sequence of Saccharomonospora cyanea NA-134.</title>
        <authorList>
            <consortium name="US DOE Joint Genome Institute"/>
            <person name="Lucas S."/>
            <person name="Han J."/>
            <person name="Lapidus A."/>
            <person name="Cheng J.-F."/>
            <person name="Goodwin L."/>
            <person name="Pitluck S."/>
            <person name="Peters L."/>
            <person name="Ovchinnikova G."/>
            <person name="Lu M."/>
            <person name="Detter J.C."/>
            <person name="Han C."/>
            <person name="Tapia R."/>
            <person name="Land M."/>
            <person name="Hauser L."/>
            <person name="Kyrpides N."/>
            <person name="Ivanova N."/>
            <person name="Pagani I."/>
            <person name="Brambilla E.-M."/>
            <person name="Klenk H.-P."/>
            <person name="Woyke T."/>
        </authorList>
    </citation>
    <scope>NUCLEOTIDE SEQUENCE [LARGE SCALE GENOMIC DNA]</scope>
    <source>
        <strain evidence="7 8">NA-134</strain>
    </source>
</reference>
<dbReference type="Pfam" id="PF13977">
    <property type="entry name" value="TetR_C_6"/>
    <property type="match status" value="1"/>
</dbReference>
<keyword evidence="1" id="KW-0678">Repressor</keyword>
<dbReference type="eggNOG" id="COG1309">
    <property type="taxonomic scope" value="Bacteria"/>
</dbReference>
<dbReference type="SUPFAM" id="SSF48498">
    <property type="entry name" value="Tetracyclin repressor-like, C-terminal domain"/>
    <property type="match status" value="1"/>
</dbReference>
<dbReference type="PROSITE" id="PS50977">
    <property type="entry name" value="HTH_TETR_2"/>
    <property type="match status" value="1"/>
</dbReference>
<dbReference type="InterPro" id="IPR050109">
    <property type="entry name" value="HTH-type_TetR-like_transc_reg"/>
</dbReference>
<evidence type="ECO:0000256" key="4">
    <source>
        <dbReference type="ARBA" id="ARBA00023163"/>
    </source>
</evidence>
<accession>H5XKX6</accession>
<proteinExistence type="predicted"/>
<dbReference type="InterPro" id="IPR036271">
    <property type="entry name" value="Tet_transcr_reg_TetR-rel_C_sf"/>
</dbReference>
<organism evidence="7 8">
    <name type="scientific">Saccharomonospora cyanea NA-134</name>
    <dbReference type="NCBI Taxonomy" id="882082"/>
    <lineage>
        <taxon>Bacteria</taxon>
        <taxon>Bacillati</taxon>
        <taxon>Actinomycetota</taxon>
        <taxon>Actinomycetes</taxon>
        <taxon>Pseudonocardiales</taxon>
        <taxon>Pseudonocardiaceae</taxon>
        <taxon>Saccharomonospora</taxon>
    </lineage>
</organism>
<protein>
    <recommendedName>
        <fullName evidence="6">HTH tetR-type domain-containing protein</fullName>
    </recommendedName>
</protein>
<feature type="DNA-binding region" description="H-T-H motif" evidence="5">
    <location>
        <begin position="33"/>
        <end position="52"/>
    </location>
</feature>
<dbReference type="InterPro" id="IPR009057">
    <property type="entry name" value="Homeodomain-like_sf"/>
</dbReference>
<dbReference type="Proteomes" id="UP000002791">
    <property type="component" value="Chromosome"/>
</dbReference>
<dbReference type="Gene3D" id="1.10.357.10">
    <property type="entry name" value="Tetracycline Repressor, domain 2"/>
    <property type="match status" value="1"/>
</dbReference>
<keyword evidence="4" id="KW-0804">Transcription</keyword>
<name>H5XKX6_9PSEU</name>
<dbReference type="SUPFAM" id="SSF46689">
    <property type="entry name" value="Homeodomain-like"/>
    <property type="match status" value="1"/>
</dbReference>
<dbReference type="GO" id="GO:0003700">
    <property type="term" value="F:DNA-binding transcription factor activity"/>
    <property type="evidence" value="ECO:0007669"/>
    <property type="project" value="TreeGrafter"/>
</dbReference>
<dbReference type="AlphaFoldDB" id="H5XKX6"/>
<dbReference type="PANTHER" id="PTHR30055:SF234">
    <property type="entry name" value="HTH-TYPE TRANSCRIPTIONAL REGULATOR BETI"/>
    <property type="match status" value="1"/>
</dbReference>
<evidence type="ECO:0000256" key="2">
    <source>
        <dbReference type="ARBA" id="ARBA00023015"/>
    </source>
</evidence>
<keyword evidence="3 5" id="KW-0238">DNA-binding</keyword>
<evidence type="ECO:0000256" key="1">
    <source>
        <dbReference type="ARBA" id="ARBA00022491"/>
    </source>
</evidence>
<dbReference type="InterPro" id="IPR039538">
    <property type="entry name" value="BetI_C"/>
</dbReference>
<evidence type="ECO:0000313" key="7">
    <source>
        <dbReference type="EMBL" id="EHR61974.1"/>
    </source>
</evidence>